<sequence length="464" mass="49636">MQTVDLLVIGCGAAGLATAVQFLQSHPEGIVAVLERTSERDRGGNTAWSGSFFRLTEDYEPLPDMETRMRELSQGKTDEVIIEHLAQNAEPTVRWLSECGVPIHTALPYILSAKIPRVMPVGGGGAIVEGLSRRVTELGGRIHYETTAQSLRTDESTGAVTGVIAEGSDGQPIEFAASTVVLACGGFEGNPEMLDKYLGERGHELQTLVPGGRSNRGDGIEMATRIGAAIDGQFDRFHGEPVDPRSRQPEALVMIYPYGILVDHRGLRFVDEGAGGADNTFETISYEIWRQADQFAYLIADQKLAKVPDLDRALLTDKAPEVADTIEGLAKRLGIESDALAATVEAYNAAATPGPLDVHNLDGVATQGLTPPKSNWARPIDEPPYVAWPVTCAITFTFGGLKIDERARVLRESGEPIEGLYAAGELAGLWHHVYPGAISVLSALVFGRAAGQQAADRVGASAQA</sequence>
<name>A0A7X0RG14_9ACTN</name>
<dbReference type="InterPro" id="IPR027477">
    <property type="entry name" value="Succ_DH/fumarate_Rdtase_cat_sf"/>
</dbReference>
<dbReference type="Proteomes" id="UP000523955">
    <property type="component" value="Unassembled WGS sequence"/>
</dbReference>
<evidence type="ECO:0000256" key="4">
    <source>
        <dbReference type="ARBA" id="ARBA00023002"/>
    </source>
</evidence>
<keyword evidence="7" id="KW-1185">Reference proteome</keyword>
<dbReference type="GO" id="GO:0033765">
    <property type="term" value="F:steroid dehydrogenase activity, acting on the CH-CH group of donors"/>
    <property type="evidence" value="ECO:0007669"/>
    <property type="project" value="UniProtKB-ARBA"/>
</dbReference>
<keyword evidence="2" id="KW-0285">Flavoprotein</keyword>
<evidence type="ECO:0000256" key="1">
    <source>
        <dbReference type="ARBA" id="ARBA00001974"/>
    </source>
</evidence>
<gene>
    <name evidence="6" type="ORF">H5V45_09425</name>
</gene>
<dbReference type="PANTHER" id="PTHR43400:SF7">
    <property type="entry name" value="FAD-DEPENDENT OXIDOREDUCTASE 2 FAD BINDING DOMAIN-CONTAINING PROTEIN"/>
    <property type="match status" value="1"/>
</dbReference>
<keyword evidence="4" id="KW-0560">Oxidoreductase</keyword>
<evidence type="ECO:0000256" key="3">
    <source>
        <dbReference type="ARBA" id="ARBA00022827"/>
    </source>
</evidence>
<accession>A0A7X0RG14</accession>
<dbReference type="PANTHER" id="PTHR43400">
    <property type="entry name" value="FUMARATE REDUCTASE"/>
    <property type="match status" value="1"/>
</dbReference>
<dbReference type="InterPro" id="IPR036188">
    <property type="entry name" value="FAD/NAD-bd_sf"/>
</dbReference>
<protein>
    <submittedName>
        <fullName evidence="6">FAD-binding protein</fullName>
    </submittedName>
</protein>
<dbReference type="Gene3D" id="3.90.700.10">
    <property type="entry name" value="Succinate dehydrogenase/fumarate reductase flavoprotein, catalytic domain"/>
    <property type="match status" value="1"/>
</dbReference>
<comment type="cofactor">
    <cofactor evidence="1">
        <name>FAD</name>
        <dbReference type="ChEBI" id="CHEBI:57692"/>
    </cofactor>
</comment>
<keyword evidence="3" id="KW-0274">FAD</keyword>
<reference evidence="6 7" key="1">
    <citation type="submission" date="2020-08" db="EMBL/GenBank/DDBJ databases">
        <authorList>
            <person name="Seo M.-J."/>
        </authorList>
    </citation>
    <scope>NUCLEOTIDE SEQUENCE [LARGE SCALE GENOMIC DNA]</scope>
    <source>
        <strain evidence="6 7">KIGAM211</strain>
    </source>
</reference>
<comment type="caution">
    <text evidence="6">The sequence shown here is derived from an EMBL/GenBank/DDBJ whole genome shotgun (WGS) entry which is preliminary data.</text>
</comment>
<evidence type="ECO:0000259" key="5">
    <source>
        <dbReference type="Pfam" id="PF00890"/>
    </source>
</evidence>
<feature type="domain" description="FAD-dependent oxidoreductase 2 FAD-binding" evidence="5">
    <location>
        <begin position="5"/>
        <end position="437"/>
    </location>
</feature>
<proteinExistence type="predicted"/>
<organism evidence="6 7">
    <name type="scientific">Nocardioides luti</name>
    <dbReference type="NCBI Taxonomy" id="2761101"/>
    <lineage>
        <taxon>Bacteria</taxon>
        <taxon>Bacillati</taxon>
        <taxon>Actinomycetota</taxon>
        <taxon>Actinomycetes</taxon>
        <taxon>Propionibacteriales</taxon>
        <taxon>Nocardioidaceae</taxon>
        <taxon>Nocardioides</taxon>
    </lineage>
</organism>
<dbReference type="SUPFAM" id="SSF51905">
    <property type="entry name" value="FAD/NAD(P)-binding domain"/>
    <property type="match status" value="1"/>
</dbReference>
<dbReference type="Pfam" id="PF00890">
    <property type="entry name" value="FAD_binding_2"/>
    <property type="match status" value="1"/>
</dbReference>
<evidence type="ECO:0000313" key="6">
    <source>
        <dbReference type="EMBL" id="MBB6627542.1"/>
    </source>
</evidence>
<dbReference type="InterPro" id="IPR050315">
    <property type="entry name" value="FAD-oxidoreductase_2"/>
</dbReference>
<dbReference type="EMBL" id="JACKXE010000001">
    <property type="protein sequence ID" value="MBB6627542.1"/>
    <property type="molecule type" value="Genomic_DNA"/>
</dbReference>
<dbReference type="InterPro" id="IPR003953">
    <property type="entry name" value="FAD-dep_OxRdtase_2_FAD-bd"/>
</dbReference>
<dbReference type="Gene3D" id="3.50.50.60">
    <property type="entry name" value="FAD/NAD(P)-binding domain"/>
    <property type="match status" value="1"/>
</dbReference>
<evidence type="ECO:0000256" key="2">
    <source>
        <dbReference type="ARBA" id="ARBA00022630"/>
    </source>
</evidence>
<dbReference type="SUPFAM" id="SSF56425">
    <property type="entry name" value="Succinate dehydrogenase/fumarate reductase flavoprotein, catalytic domain"/>
    <property type="match status" value="1"/>
</dbReference>
<evidence type="ECO:0000313" key="7">
    <source>
        <dbReference type="Proteomes" id="UP000523955"/>
    </source>
</evidence>
<dbReference type="RefSeq" id="WP_185252690.1">
    <property type="nucleotide sequence ID" value="NZ_JACKXE010000001.1"/>
</dbReference>
<dbReference type="AlphaFoldDB" id="A0A7X0RG14"/>